<dbReference type="VEuPathDB" id="FungiDB:CTRG_00499"/>
<dbReference type="Gene3D" id="1.20.1440.260">
    <property type="match status" value="1"/>
</dbReference>
<accession>C5M360</accession>
<dbReference type="PROSITE" id="PS51083">
    <property type="entry name" value="ZF_HIT"/>
    <property type="match status" value="1"/>
</dbReference>
<keyword evidence="1" id="KW-0862">Zinc</keyword>
<dbReference type="RefSeq" id="XP_002545718.1">
    <property type="nucleotide sequence ID" value="XM_002545672.1"/>
</dbReference>
<protein>
    <recommendedName>
        <fullName evidence="2">HIT-type domain-containing protein</fullName>
    </recommendedName>
</protein>
<dbReference type="eggNOG" id="ENOG502S27I">
    <property type="taxonomic scope" value="Eukaryota"/>
</dbReference>
<dbReference type="PANTHER" id="PTHR15555">
    <property type="entry name" value="ZINC FINGER HIT DOMAIN CONTAINING PROTEIN 2 PROTEIN FON -RELATED"/>
    <property type="match status" value="1"/>
</dbReference>
<dbReference type="STRING" id="294747.C5M360"/>
<keyword evidence="1" id="KW-0479">Metal-binding</keyword>
<dbReference type="SUPFAM" id="SSF144232">
    <property type="entry name" value="HIT/MYND zinc finger-like"/>
    <property type="match status" value="1"/>
</dbReference>
<dbReference type="EMBL" id="GG692395">
    <property type="protein sequence ID" value="EER35760.1"/>
    <property type="molecule type" value="Genomic_DNA"/>
</dbReference>
<dbReference type="Pfam" id="PF04438">
    <property type="entry name" value="zf-HIT"/>
    <property type="match status" value="1"/>
</dbReference>
<reference evidence="3 4" key="1">
    <citation type="journal article" date="2009" name="Nature">
        <title>Evolution of pathogenicity and sexual reproduction in eight Candida genomes.</title>
        <authorList>
            <person name="Butler G."/>
            <person name="Rasmussen M.D."/>
            <person name="Lin M.F."/>
            <person name="Santos M.A."/>
            <person name="Sakthikumar S."/>
            <person name="Munro C.A."/>
            <person name="Rheinbay E."/>
            <person name="Grabherr M."/>
            <person name="Forche A."/>
            <person name="Reedy J.L."/>
            <person name="Agrafioti I."/>
            <person name="Arnaud M.B."/>
            <person name="Bates S."/>
            <person name="Brown A.J."/>
            <person name="Brunke S."/>
            <person name="Costanzo M.C."/>
            <person name="Fitzpatrick D.A."/>
            <person name="de Groot P.W."/>
            <person name="Harris D."/>
            <person name="Hoyer L.L."/>
            <person name="Hube B."/>
            <person name="Klis F.M."/>
            <person name="Kodira C."/>
            <person name="Lennard N."/>
            <person name="Logue M.E."/>
            <person name="Martin R."/>
            <person name="Neiman A.M."/>
            <person name="Nikolaou E."/>
            <person name="Quail M.A."/>
            <person name="Quinn J."/>
            <person name="Santos M.C."/>
            <person name="Schmitzberger F.F."/>
            <person name="Sherlock G."/>
            <person name="Shah P."/>
            <person name="Silverstein K.A."/>
            <person name="Skrzypek M.S."/>
            <person name="Soll D."/>
            <person name="Staggs R."/>
            <person name="Stansfield I."/>
            <person name="Stumpf M.P."/>
            <person name="Sudbery P.E."/>
            <person name="Srikantha T."/>
            <person name="Zeng Q."/>
            <person name="Berman J."/>
            <person name="Berriman M."/>
            <person name="Heitman J."/>
            <person name="Gow N.A."/>
            <person name="Lorenz M.C."/>
            <person name="Birren B.W."/>
            <person name="Kellis M."/>
            <person name="Cuomo C.A."/>
        </authorList>
    </citation>
    <scope>NUCLEOTIDE SEQUENCE [LARGE SCALE GENOMIC DNA]</scope>
    <source>
        <strain evidence="4">ATCC MYA-3404 / T1</strain>
    </source>
</reference>
<feature type="domain" description="HIT-type" evidence="2">
    <location>
        <begin position="3"/>
        <end position="38"/>
    </location>
</feature>
<evidence type="ECO:0000259" key="2">
    <source>
        <dbReference type="PROSITE" id="PS51083"/>
    </source>
</evidence>
<dbReference type="InterPro" id="IPR039646">
    <property type="entry name" value="ZNHIT2"/>
</dbReference>
<dbReference type="Proteomes" id="UP000002037">
    <property type="component" value="Unassembled WGS sequence"/>
</dbReference>
<dbReference type="KEGG" id="ctp:CTRG_00499"/>
<dbReference type="Gene3D" id="3.30.60.190">
    <property type="match status" value="1"/>
</dbReference>
<evidence type="ECO:0000313" key="3">
    <source>
        <dbReference type="EMBL" id="EER35760.1"/>
    </source>
</evidence>
<keyword evidence="1" id="KW-0863">Zinc-finger</keyword>
<evidence type="ECO:0000256" key="1">
    <source>
        <dbReference type="PROSITE-ProRule" id="PRU00453"/>
    </source>
</evidence>
<name>C5M360_CANTT</name>
<dbReference type="InterPro" id="IPR040722">
    <property type="entry name" value="Hit1_C"/>
</dbReference>
<dbReference type="Pfam" id="PF18268">
    <property type="entry name" value="Hit1_C"/>
    <property type="match status" value="1"/>
</dbReference>
<sequence>MICGICKEQESKYKCPKCSVTYCSIKCYKSPEHSHDNITESTATGTTTRTIKTTTEIAVPEIQPDDRYGKLLKDEQIVYFLKQPSLQIHLLTIIKILNDPTFTQKNLTIEQKLDIANLKINDLRIGGVEENELVEEFIQRVLYLIKDE</sequence>
<gene>
    <name evidence="3" type="ORF">CTRG_00499</name>
</gene>
<evidence type="ECO:0000313" key="4">
    <source>
        <dbReference type="Proteomes" id="UP000002037"/>
    </source>
</evidence>
<keyword evidence="4" id="KW-1185">Reference proteome</keyword>
<dbReference type="OrthoDB" id="18412at2759"/>
<dbReference type="GeneID" id="8298386"/>
<dbReference type="HOGENOM" id="CLU_1619339_0_0_1"/>
<dbReference type="CDD" id="cd23024">
    <property type="entry name" value="zf-HIT_ZNHIT2-3"/>
    <property type="match status" value="1"/>
</dbReference>
<organism evidence="3 4">
    <name type="scientific">Candida tropicalis (strain ATCC MYA-3404 / T1)</name>
    <name type="common">Yeast</name>
    <dbReference type="NCBI Taxonomy" id="294747"/>
    <lineage>
        <taxon>Eukaryota</taxon>
        <taxon>Fungi</taxon>
        <taxon>Dikarya</taxon>
        <taxon>Ascomycota</taxon>
        <taxon>Saccharomycotina</taxon>
        <taxon>Pichiomycetes</taxon>
        <taxon>Debaryomycetaceae</taxon>
        <taxon>Candida/Lodderomyces clade</taxon>
        <taxon>Candida</taxon>
    </lineage>
</organism>
<dbReference type="InterPro" id="IPR007529">
    <property type="entry name" value="Znf_HIT"/>
</dbReference>
<dbReference type="AlphaFoldDB" id="C5M360"/>
<proteinExistence type="predicted"/>
<dbReference type="GO" id="GO:0008270">
    <property type="term" value="F:zinc ion binding"/>
    <property type="evidence" value="ECO:0007669"/>
    <property type="project" value="UniProtKB-UniRule"/>
</dbReference>
<dbReference type="PANTHER" id="PTHR15555:SF0">
    <property type="entry name" value="ZINC FINGER HIT DOMAIN-CONTAINING PROTEIN 2"/>
    <property type="match status" value="1"/>
</dbReference>